<accession>A0AAW0PES1</accession>
<dbReference type="PRINTS" id="PR00452">
    <property type="entry name" value="SH3DOMAIN"/>
</dbReference>
<dbReference type="FunFam" id="2.30.30.40:FF:000023">
    <property type="entry name" value="RIMS-binding protein 2 isoform F"/>
    <property type="match status" value="1"/>
</dbReference>
<feature type="region of interest" description="Disordered" evidence="3">
    <location>
        <begin position="644"/>
        <end position="681"/>
    </location>
</feature>
<dbReference type="InterPro" id="IPR040325">
    <property type="entry name" value="RIMBP1/2/3"/>
</dbReference>
<evidence type="ECO:0000313" key="5">
    <source>
        <dbReference type="EMBL" id="KAK7925668.1"/>
    </source>
</evidence>
<dbReference type="InterPro" id="IPR035755">
    <property type="entry name" value="RIM-BP_SH3_3"/>
</dbReference>
<dbReference type="InterPro" id="IPR035753">
    <property type="entry name" value="RIM-BP_SH3_2"/>
</dbReference>
<evidence type="ECO:0000256" key="2">
    <source>
        <dbReference type="PROSITE-ProRule" id="PRU00192"/>
    </source>
</evidence>
<reference evidence="6" key="1">
    <citation type="submission" date="2024-04" db="EMBL/GenBank/DDBJ databases">
        <title>Salinicola lusitanus LLJ914,a marine bacterium isolated from the Okinawa Trough.</title>
        <authorList>
            <person name="Li J."/>
        </authorList>
    </citation>
    <scope>NUCLEOTIDE SEQUENCE [LARGE SCALE GENOMIC DNA]</scope>
</reference>
<feature type="region of interest" description="Disordered" evidence="3">
    <location>
        <begin position="535"/>
        <end position="560"/>
    </location>
</feature>
<dbReference type="AlphaFoldDB" id="A0AAW0PES1"/>
<evidence type="ECO:0000256" key="3">
    <source>
        <dbReference type="SAM" id="MobiDB-lite"/>
    </source>
</evidence>
<feature type="domain" description="SH3" evidence="4">
    <location>
        <begin position="457"/>
        <end position="524"/>
    </location>
</feature>
<dbReference type="CDD" id="cd12013">
    <property type="entry name" value="SH3_RIM-BP_3"/>
    <property type="match status" value="1"/>
</dbReference>
<feature type="compositionally biased region" description="Polar residues" evidence="3">
    <location>
        <begin position="645"/>
        <end position="657"/>
    </location>
</feature>
<dbReference type="EMBL" id="JBBPFD010000005">
    <property type="protein sequence ID" value="KAK7925668.1"/>
    <property type="molecule type" value="Genomic_DNA"/>
</dbReference>
<evidence type="ECO:0000256" key="1">
    <source>
        <dbReference type="ARBA" id="ARBA00022443"/>
    </source>
</evidence>
<dbReference type="InterPro" id="IPR001452">
    <property type="entry name" value="SH3_domain"/>
</dbReference>
<feature type="compositionally biased region" description="Basic residues" evidence="3">
    <location>
        <begin position="658"/>
        <end position="681"/>
    </location>
</feature>
<dbReference type="PANTHER" id="PTHR14234">
    <property type="entry name" value="RIM BINDING PROTEIN-RELATED"/>
    <property type="match status" value="1"/>
</dbReference>
<organism evidence="5 6">
    <name type="scientific">Mugilogobius chulae</name>
    <name type="common">yellowstripe goby</name>
    <dbReference type="NCBI Taxonomy" id="88201"/>
    <lineage>
        <taxon>Eukaryota</taxon>
        <taxon>Metazoa</taxon>
        <taxon>Chordata</taxon>
        <taxon>Craniata</taxon>
        <taxon>Vertebrata</taxon>
        <taxon>Euteleostomi</taxon>
        <taxon>Actinopterygii</taxon>
        <taxon>Neopterygii</taxon>
        <taxon>Teleostei</taxon>
        <taxon>Neoteleostei</taxon>
        <taxon>Acanthomorphata</taxon>
        <taxon>Gobiaria</taxon>
        <taxon>Gobiiformes</taxon>
        <taxon>Gobioidei</taxon>
        <taxon>Gobiidae</taxon>
        <taxon>Gobionellinae</taxon>
        <taxon>Mugilogobius</taxon>
    </lineage>
</organism>
<feature type="compositionally biased region" description="Basic and acidic residues" evidence="3">
    <location>
        <begin position="113"/>
        <end position="124"/>
    </location>
</feature>
<dbReference type="SMART" id="SM00326">
    <property type="entry name" value="SH3"/>
    <property type="match status" value="2"/>
</dbReference>
<evidence type="ECO:0000313" key="6">
    <source>
        <dbReference type="Proteomes" id="UP001460270"/>
    </source>
</evidence>
<dbReference type="Gene3D" id="2.30.30.40">
    <property type="entry name" value="SH3 Domains"/>
    <property type="match status" value="2"/>
</dbReference>
<dbReference type="Pfam" id="PF07653">
    <property type="entry name" value="SH3_2"/>
    <property type="match status" value="2"/>
</dbReference>
<gene>
    <name evidence="5" type="ORF">WMY93_007978</name>
</gene>
<name>A0AAW0PES1_9GOBI</name>
<sequence length="681" mass="74891">MHAPYFHFDFLMNNTLHYYRGFCYSPAKWTQQTVMKKFLKGYLNCPSGVSEQAVCSIPEVTEEEDSSVKESSLHHTQPRARLRDTRESRQQQHIPQHQSSSSIAQQYSNPKPLTKEPLLKHEGPQVRFKTPHRVHYADPVENCYSEEDISVYQALSSRRQPARCPPQPNPQGRALLKGLGDRLRREAMLRSQMAASTTSTASHGSTLTRPHPVSKSVHTVRAPLGRAAEIDVEYGTDTEEPSECGRGEIVMEQMSSEWWVDGAQKGRTPRRRGPRPQTLENVTAGLQQWENNQNCPAEAGPSWRDQAEPPKSSAIYNKLSKGCFESPVVRGGCNMRIFVALFSYDPASMSPNPGAVEEELPFTEGQIIQVFGDKDADGFYHGECAGRVGLVPCNMVSEIQVEDEETRQHLLKQGALSTVGSLGKLDPNKTNPVADNGGARPAGAIVGGVTSLPNPGPENRKMVAIFDYDPRESSPNTDIEAELTFSAGDIIHVLGDMDEDGFFLGELNGQRGLVPSNFLQALQETNASSQHLLEPKRESQAAWAGCQQDPETPTPKHNTEMTAPLPDQMERPEQVPELTVSVEPVPEQVPELAASVEPIPELVPELAVSVEPVPEQVPELAASVEPVPEQVPGQAVGTAAVEMMDNSSAPEENSPTQAKKKKSFFSKGKRLFKKLGSSKKE</sequence>
<feature type="region of interest" description="Disordered" evidence="3">
    <location>
        <begin position="156"/>
        <end position="175"/>
    </location>
</feature>
<dbReference type="InterPro" id="IPR036028">
    <property type="entry name" value="SH3-like_dom_sf"/>
</dbReference>
<dbReference type="Proteomes" id="UP001460270">
    <property type="component" value="Unassembled WGS sequence"/>
</dbReference>
<keyword evidence="1 2" id="KW-0728">SH3 domain</keyword>
<dbReference type="PANTHER" id="PTHR14234:SF20">
    <property type="entry name" value="PERIPHERAL-TYPE BENZODIAZEPINE RECEPTOR-ASSOCIATED PROTEIN 1"/>
    <property type="match status" value="1"/>
</dbReference>
<dbReference type="FunFam" id="2.30.30.40:FF:000016">
    <property type="entry name" value="RIMS-binding protein 2 isoform X2"/>
    <property type="match status" value="1"/>
</dbReference>
<feature type="domain" description="SH3" evidence="4">
    <location>
        <begin position="333"/>
        <end position="401"/>
    </location>
</feature>
<feature type="region of interest" description="Disordered" evidence="3">
    <location>
        <begin position="64"/>
        <end position="133"/>
    </location>
</feature>
<proteinExistence type="predicted"/>
<feature type="region of interest" description="Disordered" evidence="3">
    <location>
        <begin position="191"/>
        <end position="217"/>
    </location>
</feature>
<protein>
    <recommendedName>
        <fullName evidence="4">SH3 domain-containing protein</fullName>
    </recommendedName>
</protein>
<comment type="caution">
    <text evidence="5">The sequence shown here is derived from an EMBL/GenBank/DDBJ whole genome shotgun (WGS) entry which is preliminary data.</text>
</comment>
<keyword evidence="6" id="KW-1185">Reference proteome</keyword>
<dbReference type="CDD" id="cd12012">
    <property type="entry name" value="SH3_RIM-BP_2"/>
    <property type="match status" value="1"/>
</dbReference>
<evidence type="ECO:0000259" key="4">
    <source>
        <dbReference type="PROSITE" id="PS50002"/>
    </source>
</evidence>
<dbReference type="PROSITE" id="PS50002">
    <property type="entry name" value="SH3"/>
    <property type="match status" value="2"/>
</dbReference>
<dbReference type="SUPFAM" id="SSF50044">
    <property type="entry name" value="SH3-domain"/>
    <property type="match status" value="2"/>
</dbReference>
<feature type="compositionally biased region" description="Low complexity" evidence="3">
    <location>
        <begin position="91"/>
        <end position="108"/>
    </location>
</feature>
<feature type="compositionally biased region" description="Basic and acidic residues" evidence="3">
    <location>
        <begin position="81"/>
        <end position="90"/>
    </location>
</feature>